<evidence type="ECO:0000313" key="4">
    <source>
        <dbReference type="Proteomes" id="UP000178129"/>
    </source>
</evidence>
<evidence type="ECO:0000313" key="3">
    <source>
        <dbReference type="EMBL" id="CZT07364.1"/>
    </source>
</evidence>
<dbReference type="InParanoid" id="A0A1E1LAH7"/>
<feature type="compositionally biased region" description="Basic and acidic residues" evidence="1">
    <location>
        <begin position="57"/>
        <end position="71"/>
    </location>
</feature>
<protein>
    <recommendedName>
        <fullName evidence="5">MUC1 Extracellular alpha-1,4-glucan glucosidase</fullName>
    </recommendedName>
</protein>
<feature type="compositionally biased region" description="Basic and acidic residues" evidence="1">
    <location>
        <begin position="116"/>
        <end position="126"/>
    </location>
</feature>
<reference evidence="4" key="1">
    <citation type="submission" date="2016-03" db="EMBL/GenBank/DDBJ databases">
        <authorList>
            <person name="Ploux O."/>
        </authorList>
    </citation>
    <scope>NUCLEOTIDE SEQUENCE [LARGE SCALE GENOMIC DNA]</scope>
    <source>
        <strain evidence="4">UK7</strain>
    </source>
</reference>
<feature type="compositionally biased region" description="Polar residues" evidence="1">
    <location>
        <begin position="33"/>
        <end position="44"/>
    </location>
</feature>
<feature type="compositionally biased region" description="Basic and acidic residues" evidence="1">
    <location>
        <begin position="212"/>
        <end position="223"/>
    </location>
</feature>
<gene>
    <name evidence="3" type="ORF">RCO7_07327</name>
</gene>
<keyword evidence="4" id="KW-1185">Reference proteome</keyword>
<comment type="caution">
    <text evidence="3">The sequence shown here is derived from an EMBL/GenBank/DDBJ whole genome shotgun (WGS) entry which is preliminary data.</text>
</comment>
<accession>A0A1E1LAH7</accession>
<feature type="signal peptide" evidence="2">
    <location>
        <begin position="1"/>
        <end position="18"/>
    </location>
</feature>
<dbReference type="EMBL" id="FJUW01000042">
    <property type="protein sequence ID" value="CZT07364.1"/>
    <property type="molecule type" value="Genomic_DNA"/>
</dbReference>
<proteinExistence type="predicted"/>
<feature type="compositionally biased region" description="Basic and acidic residues" evidence="1">
    <location>
        <begin position="180"/>
        <end position="196"/>
    </location>
</feature>
<evidence type="ECO:0000256" key="2">
    <source>
        <dbReference type="SAM" id="SignalP"/>
    </source>
</evidence>
<evidence type="ECO:0000256" key="1">
    <source>
        <dbReference type="SAM" id="MobiDB-lite"/>
    </source>
</evidence>
<feature type="region of interest" description="Disordered" evidence="1">
    <location>
        <begin position="25"/>
        <end position="223"/>
    </location>
</feature>
<feature type="chain" id="PRO_5009446888" description="MUC1 Extracellular alpha-1,4-glucan glucosidase" evidence="2">
    <location>
        <begin position="19"/>
        <end position="223"/>
    </location>
</feature>
<name>A0A1E1LAH7_9HELO</name>
<evidence type="ECO:0008006" key="5">
    <source>
        <dbReference type="Google" id="ProtNLM"/>
    </source>
</evidence>
<keyword evidence="2" id="KW-0732">Signal</keyword>
<dbReference type="Proteomes" id="UP000178129">
    <property type="component" value="Unassembled WGS sequence"/>
</dbReference>
<sequence length="223" mass="23405">MRFSSSIVITALLTLSAARVQIAPEVTPPEIDSGTSLKSTSGQPESLGKTDPSKTFGNDKRTLTSRADRAAESPGGGSHPGHSGKLMRMIRSVSSRSGEEKGGEPSNPSPGKATGGKKDGTGERSPLRAYTGGVSPVIDKLRRVVEPGSVPSKTIGDKKTKTRSAENGADSPRTGSKLRRLVELKKGASKTTGDKKTKTRSAENGADSPSKPIHDKLMRLFRA</sequence>
<organism evidence="3 4">
    <name type="scientific">Rhynchosporium graminicola</name>
    <dbReference type="NCBI Taxonomy" id="2792576"/>
    <lineage>
        <taxon>Eukaryota</taxon>
        <taxon>Fungi</taxon>
        <taxon>Dikarya</taxon>
        <taxon>Ascomycota</taxon>
        <taxon>Pezizomycotina</taxon>
        <taxon>Leotiomycetes</taxon>
        <taxon>Helotiales</taxon>
        <taxon>Ploettnerulaceae</taxon>
        <taxon>Rhynchosporium</taxon>
    </lineage>
</organism>
<dbReference type="AlphaFoldDB" id="A0A1E1LAH7"/>